<dbReference type="Proteomes" id="UP000594621">
    <property type="component" value="Chromosome"/>
</dbReference>
<dbReference type="EMBL" id="CP061379">
    <property type="protein sequence ID" value="QPF94575.1"/>
    <property type="molecule type" value="Genomic_DNA"/>
</dbReference>
<name>A0A7S9H218_9BRAD</name>
<feature type="transmembrane region" description="Helical" evidence="1">
    <location>
        <begin position="217"/>
        <end position="235"/>
    </location>
</feature>
<gene>
    <name evidence="2" type="ORF">IC761_15435</name>
</gene>
<feature type="transmembrane region" description="Helical" evidence="1">
    <location>
        <begin position="336"/>
        <end position="356"/>
    </location>
</feature>
<evidence type="ECO:0000313" key="2">
    <source>
        <dbReference type="EMBL" id="QPF94575.1"/>
    </source>
</evidence>
<feature type="transmembrane region" description="Helical" evidence="1">
    <location>
        <begin position="118"/>
        <end position="135"/>
    </location>
</feature>
<feature type="transmembrane region" description="Helical" evidence="1">
    <location>
        <begin position="305"/>
        <end position="324"/>
    </location>
</feature>
<keyword evidence="1" id="KW-0472">Membrane</keyword>
<feature type="transmembrane region" description="Helical" evidence="1">
    <location>
        <begin position="255"/>
        <end position="273"/>
    </location>
</feature>
<reference evidence="2 3" key="1">
    <citation type="submission" date="2020-09" db="EMBL/GenBank/DDBJ databases">
        <title>Complete genomes of bradyrhizobia occurring on native shrubby legumes in Australia.</title>
        <authorList>
            <person name="Lafay B."/>
        </authorList>
    </citation>
    <scope>NUCLEOTIDE SEQUENCE [LARGE SCALE GENOMIC DNA]</scope>
    <source>
        <strain evidence="2 3">BDV5040</strain>
    </source>
</reference>
<feature type="transmembrane region" description="Helical" evidence="1">
    <location>
        <begin position="92"/>
        <end position="112"/>
    </location>
</feature>
<proteinExistence type="predicted"/>
<organism evidence="2 3">
    <name type="scientific">Bradyrhizobium commune</name>
    <dbReference type="NCBI Taxonomy" id="83627"/>
    <lineage>
        <taxon>Bacteria</taxon>
        <taxon>Pseudomonadati</taxon>
        <taxon>Pseudomonadota</taxon>
        <taxon>Alphaproteobacteria</taxon>
        <taxon>Hyphomicrobiales</taxon>
        <taxon>Nitrobacteraceae</taxon>
        <taxon>Bradyrhizobium</taxon>
    </lineage>
</organism>
<feature type="transmembrane region" description="Helical" evidence="1">
    <location>
        <begin position="147"/>
        <end position="178"/>
    </location>
</feature>
<evidence type="ECO:0000256" key="1">
    <source>
        <dbReference type="SAM" id="Phobius"/>
    </source>
</evidence>
<feature type="transmembrane region" description="Helical" evidence="1">
    <location>
        <begin position="52"/>
        <end position="80"/>
    </location>
</feature>
<keyword evidence="3" id="KW-1185">Reference proteome</keyword>
<feature type="transmembrane region" description="Helical" evidence="1">
    <location>
        <begin position="363"/>
        <end position="382"/>
    </location>
</feature>
<keyword evidence="1" id="KW-1133">Transmembrane helix</keyword>
<dbReference type="RefSeq" id="WP_195804051.1">
    <property type="nucleotide sequence ID" value="NZ_CP061379.1"/>
</dbReference>
<evidence type="ECO:0000313" key="3">
    <source>
        <dbReference type="Proteomes" id="UP000594621"/>
    </source>
</evidence>
<dbReference type="KEGG" id="bcou:IC761_15435"/>
<evidence type="ECO:0008006" key="4">
    <source>
        <dbReference type="Google" id="ProtNLM"/>
    </source>
</evidence>
<dbReference type="AlphaFoldDB" id="A0A7S9H218"/>
<keyword evidence="1" id="KW-0812">Transmembrane</keyword>
<sequence>MVAAGLLVRLDSFPGLHGDEAWVGLRALEQQARGMFTLRGMNGYTGSLFPEIVSLVFAMVPAGTGSLRLAGAILNGLALGATAQALRKRGAAALYFALAMGSSLLFLFYSRVAWEVNALQNLLLALVLLALPHLLQPDRRSHRWLFLLLLAFSLGCWSHAIFVAAALSFAAATLLVALKWPGESSARLLLIGQLNLAVQLILCGRRFVGDGGFASHALPAMLAGLGVIALATHVYVRLEGRLLSHIMKALADRRVAWFANIALFGVVALALAASPIGDVSFFGTVSGMILLERVVSYLPGPIEMIALHLRMVLLLALFAAAALQCFRARPSEPAQLLLPLVCLWTIAYFPALRLSIASVADRYYIIPQFLFFVSIALAIDGLRASWKIPAIALLLAGFVHAQVTTIREAFRDEDRPPFELFDYAGYTDTSRHFMRLDALTHELKSRDFCRVESSSFFIAKPMRFLMAVGQPCTGNGAVQVEYCADCLAPVRGFELR</sequence>
<accession>A0A7S9H218</accession>
<protein>
    <recommendedName>
        <fullName evidence="4">Glycosyltransferase RgtA/B/C/D-like domain-containing protein</fullName>
    </recommendedName>
</protein>